<evidence type="ECO:0000256" key="3">
    <source>
        <dbReference type="ARBA" id="ARBA00023274"/>
    </source>
</evidence>
<reference evidence="6" key="1">
    <citation type="submission" date="2013-09" db="EMBL/GenBank/DDBJ databases">
        <title>Corchorus olitorius genome sequencing.</title>
        <authorList>
            <person name="Alam M."/>
            <person name="Haque M.S."/>
            <person name="Islam M.S."/>
            <person name="Emdad E.M."/>
            <person name="Islam M.M."/>
            <person name="Ahmed B."/>
            <person name="Halim A."/>
            <person name="Hossen Q.M.M."/>
            <person name="Hossain M.Z."/>
            <person name="Ahmed R."/>
            <person name="Khan M.M."/>
            <person name="Islam R."/>
            <person name="Rashid M.M."/>
            <person name="Khan S.A."/>
            <person name="Rahman M.S."/>
            <person name="Alam M."/>
            <person name="Yahiya A.S."/>
            <person name="Khan M.S."/>
            <person name="Azam M.S."/>
            <person name="Haque T."/>
            <person name="Lashkar M.Z.H."/>
            <person name="Akhand A.I."/>
            <person name="Morshed G."/>
            <person name="Roy S."/>
            <person name="Uddin K.S."/>
            <person name="Rabeya T."/>
            <person name="Hossain A.S."/>
            <person name="Chowdhury A."/>
            <person name="Snigdha A.R."/>
            <person name="Mortoza M.S."/>
            <person name="Matin S.A."/>
            <person name="Hoque S.M.E."/>
            <person name="Islam M.K."/>
            <person name="Roy D.K."/>
            <person name="Haider R."/>
            <person name="Moosa M.M."/>
            <person name="Elias S.M."/>
            <person name="Hasan A.M."/>
            <person name="Jahan S."/>
            <person name="Shafiuddin M."/>
            <person name="Mahmood N."/>
            <person name="Shommy N.S."/>
        </authorList>
    </citation>
    <scope>NUCLEOTIDE SEQUENCE [LARGE SCALE GENOMIC DNA]</scope>
    <source>
        <strain evidence="6">cv. O-4</strain>
    </source>
</reference>
<evidence type="ECO:0000313" key="6">
    <source>
        <dbReference type="Proteomes" id="UP000187203"/>
    </source>
</evidence>
<keyword evidence="6" id="KW-1185">Reference proteome</keyword>
<dbReference type="STRING" id="93759.A0A1R3FUA3"/>
<evidence type="ECO:0000256" key="4">
    <source>
        <dbReference type="ARBA" id="ARBA00035274"/>
    </source>
</evidence>
<dbReference type="PANTHER" id="PTHR14503:SF12">
    <property type="entry name" value="RIBOSOMAL PROTEIN L34"/>
    <property type="match status" value="1"/>
</dbReference>
<dbReference type="GO" id="GO:0005762">
    <property type="term" value="C:mitochondrial large ribosomal subunit"/>
    <property type="evidence" value="ECO:0007669"/>
    <property type="project" value="TreeGrafter"/>
</dbReference>
<protein>
    <recommendedName>
        <fullName evidence="4">Large ribosomal subunit protein bL34m</fullName>
    </recommendedName>
</protein>
<dbReference type="GO" id="GO:0006412">
    <property type="term" value="P:translation"/>
    <property type="evidence" value="ECO:0007669"/>
    <property type="project" value="InterPro"/>
</dbReference>
<comment type="caution">
    <text evidence="5">The sequence shown here is derived from an EMBL/GenBank/DDBJ whole genome shotgun (WGS) entry which is preliminary data.</text>
</comment>
<evidence type="ECO:0000313" key="5">
    <source>
        <dbReference type="EMBL" id="OMO49320.1"/>
    </source>
</evidence>
<dbReference type="PANTHER" id="PTHR14503">
    <property type="entry name" value="MITOCHONDRIAL RIBOSOMAL PROTEIN 34 FAMILY MEMBER"/>
    <property type="match status" value="1"/>
</dbReference>
<dbReference type="Proteomes" id="UP000187203">
    <property type="component" value="Unassembled WGS sequence"/>
</dbReference>
<evidence type="ECO:0000256" key="1">
    <source>
        <dbReference type="ARBA" id="ARBA00010111"/>
    </source>
</evidence>
<gene>
    <name evidence="5" type="ORF">COLO4_38606</name>
</gene>
<name>A0A1R3FUA3_9ROSI</name>
<dbReference type="OrthoDB" id="431691at2759"/>
<dbReference type="GO" id="GO:0003735">
    <property type="term" value="F:structural constituent of ribosome"/>
    <property type="evidence" value="ECO:0007669"/>
    <property type="project" value="InterPro"/>
</dbReference>
<comment type="similarity">
    <text evidence="1">Belongs to the bacterial ribosomal protein bL34 family.</text>
</comment>
<sequence length="143" mass="15941">MATKALIRTGASLMNRLKVNPVLTPNPISTHRIANQGSQITPQLFPSLSKLQQSLHLPQNDVDPVSKVSSIGFLYPTGLPSLPFFLPDVDSSNEPMLLSTKRTYQPSTIKRKRRHGYFSRKATKGGRRVIARRLAKGRHRITA</sequence>
<dbReference type="NCBIfam" id="TIGR01030">
    <property type="entry name" value="rpmH_bact"/>
    <property type="match status" value="1"/>
</dbReference>
<evidence type="ECO:0000256" key="2">
    <source>
        <dbReference type="ARBA" id="ARBA00022980"/>
    </source>
</evidence>
<accession>A0A1R3FUA3</accession>
<organism evidence="5 6">
    <name type="scientific">Corchorus olitorius</name>
    <dbReference type="NCBI Taxonomy" id="93759"/>
    <lineage>
        <taxon>Eukaryota</taxon>
        <taxon>Viridiplantae</taxon>
        <taxon>Streptophyta</taxon>
        <taxon>Embryophyta</taxon>
        <taxon>Tracheophyta</taxon>
        <taxon>Spermatophyta</taxon>
        <taxon>Magnoliopsida</taxon>
        <taxon>eudicotyledons</taxon>
        <taxon>Gunneridae</taxon>
        <taxon>Pentapetalae</taxon>
        <taxon>rosids</taxon>
        <taxon>malvids</taxon>
        <taxon>Malvales</taxon>
        <taxon>Malvaceae</taxon>
        <taxon>Grewioideae</taxon>
        <taxon>Apeibeae</taxon>
        <taxon>Corchorus</taxon>
    </lineage>
</organism>
<proteinExistence type="inferred from homology"/>
<dbReference type="HAMAP" id="MF_00391">
    <property type="entry name" value="Ribosomal_bL34"/>
    <property type="match status" value="1"/>
</dbReference>
<keyword evidence="2 5" id="KW-0689">Ribosomal protein</keyword>
<dbReference type="InterPro" id="IPR000271">
    <property type="entry name" value="Ribosomal_bL34"/>
</dbReference>
<dbReference type="EMBL" id="AWUE01024916">
    <property type="protein sequence ID" value="OMO49320.1"/>
    <property type="molecule type" value="Genomic_DNA"/>
</dbReference>
<dbReference type="AlphaFoldDB" id="A0A1R3FUA3"/>
<dbReference type="FunFam" id="1.10.287.3980:FF:000001">
    <property type="entry name" value="Mitochondrial ribosomal protein L34"/>
    <property type="match status" value="1"/>
</dbReference>
<dbReference type="Pfam" id="PF00468">
    <property type="entry name" value="Ribosomal_L34"/>
    <property type="match status" value="1"/>
</dbReference>
<dbReference type="Gene3D" id="1.10.287.3980">
    <property type="match status" value="1"/>
</dbReference>
<keyword evidence="3" id="KW-0687">Ribonucleoprotein</keyword>